<name>A0A229URM2_9BACL</name>
<dbReference type="Proteomes" id="UP000215509">
    <property type="component" value="Unassembled WGS sequence"/>
</dbReference>
<evidence type="ECO:0000313" key="7">
    <source>
        <dbReference type="EMBL" id="OXM85835.1"/>
    </source>
</evidence>
<dbReference type="OrthoDB" id="9765517at2"/>
<dbReference type="Gene3D" id="3.30.1490.330">
    <property type="match status" value="1"/>
</dbReference>
<dbReference type="Pfam" id="PF03738">
    <property type="entry name" value="GSP_synth"/>
    <property type="match status" value="1"/>
</dbReference>
<proteinExistence type="predicted"/>
<keyword evidence="4" id="KW-0067">ATP-binding</keyword>
<dbReference type="InterPro" id="IPR005494">
    <property type="entry name" value="GSPS_pre-ATP-grasp-like_dom"/>
</dbReference>
<keyword evidence="8" id="KW-1185">Reference proteome</keyword>
<feature type="domain" description="Glutathionylspermidine synthase pre-ATP-grasp-like" evidence="6">
    <location>
        <begin position="19"/>
        <end position="406"/>
    </location>
</feature>
<organism evidence="7 8">
    <name type="scientific">Paenibacillus rigui</name>
    <dbReference type="NCBI Taxonomy" id="554312"/>
    <lineage>
        <taxon>Bacteria</taxon>
        <taxon>Bacillati</taxon>
        <taxon>Bacillota</taxon>
        <taxon>Bacilli</taxon>
        <taxon>Bacillales</taxon>
        <taxon>Paenibacillaceae</taxon>
        <taxon>Paenibacillus</taxon>
    </lineage>
</organism>
<evidence type="ECO:0000259" key="6">
    <source>
        <dbReference type="Pfam" id="PF03738"/>
    </source>
</evidence>
<accession>A0A229URM2</accession>
<dbReference type="GO" id="GO:0005524">
    <property type="term" value="F:ATP binding"/>
    <property type="evidence" value="ECO:0007669"/>
    <property type="project" value="UniProtKB-KW"/>
</dbReference>
<dbReference type="RefSeq" id="WP_094014986.1">
    <property type="nucleotide sequence ID" value="NZ_NMQW01000017.1"/>
</dbReference>
<keyword evidence="5" id="KW-0460">Magnesium</keyword>
<gene>
    <name evidence="7" type="ORF">CF651_11395</name>
</gene>
<dbReference type="AlphaFoldDB" id="A0A229URM2"/>
<dbReference type="GO" id="GO:0046872">
    <property type="term" value="F:metal ion binding"/>
    <property type="evidence" value="ECO:0007669"/>
    <property type="project" value="UniProtKB-KW"/>
</dbReference>
<reference evidence="7 8" key="1">
    <citation type="submission" date="2017-07" db="EMBL/GenBank/DDBJ databases">
        <title>Genome sequencing and assembly of Paenibacillus rigui.</title>
        <authorList>
            <person name="Mayilraj S."/>
        </authorList>
    </citation>
    <scope>NUCLEOTIDE SEQUENCE [LARGE SCALE GENOMIC DNA]</scope>
    <source>
        <strain evidence="7 8">JCM 16352</strain>
    </source>
</reference>
<evidence type="ECO:0000256" key="4">
    <source>
        <dbReference type="ARBA" id="ARBA00022840"/>
    </source>
</evidence>
<evidence type="ECO:0000256" key="3">
    <source>
        <dbReference type="ARBA" id="ARBA00022741"/>
    </source>
</evidence>
<keyword evidence="2" id="KW-0479">Metal-binding</keyword>
<protein>
    <submittedName>
        <fullName evidence="7">Glutathionylspermidine synthase</fullName>
    </submittedName>
</protein>
<comment type="caution">
    <text evidence="7">The sequence shown here is derived from an EMBL/GenBank/DDBJ whole genome shotgun (WGS) entry which is preliminary data.</text>
</comment>
<keyword evidence="1" id="KW-0436">Ligase</keyword>
<sequence>MTYRQNRTSIYDRLQSDGVFTWDHIDGEEYALASVIPLSDELHRQLHEAALGLSRLFKKTLKIVQQNDQLLLQLGIPEAALETVKLSMKSEAPTVVGRFDFANTPEGLKMLELNSDSPTSVVEAYYVNGVVCDHYGYTNPNRDCGGHIEEAFSSVFREYQEQGYACESIFFTALGWHEEDAGTTRYLLQQSKLPGRFIDLSSLRVYEDRLCALEGEEHVPVDMLYRLHALEKLAMETDTDGYPTGAHALDLVARRKTAIINPPEAFIVQSKAFQALVWGLHEAGEFYTAEEHALIQTYMLPTYLENKFIGRASYVTKPIYGREGGGVTIFDQEGDCAAKDEGEYYWEQPMVYQQFAEMERICVETLKGETEGYLLWGTFIMGGQPSAVVARLGNRITDNNAYFLPIRCEKD</sequence>
<dbReference type="SUPFAM" id="SSF56059">
    <property type="entry name" value="Glutathione synthetase ATP-binding domain-like"/>
    <property type="match status" value="1"/>
</dbReference>
<evidence type="ECO:0000256" key="1">
    <source>
        <dbReference type="ARBA" id="ARBA00022598"/>
    </source>
</evidence>
<dbReference type="GO" id="GO:0016874">
    <property type="term" value="F:ligase activity"/>
    <property type="evidence" value="ECO:0007669"/>
    <property type="project" value="UniProtKB-KW"/>
</dbReference>
<dbReference type="EMBL" id="NMQW01000017">
    <property type="protein sequence ID" value="OXM85835.1"/>
    <property type="molecule type" value="Genomic_DNA"/>
</dbReference>
<evidence type="ECO:0000313" key="8">
    <source>
        <dbReference type="Proteomes" id="UP000215509"/>
    </source>
</evidence>
<keyword evidence="3" id="KW-0547">Nucleotide-binding</keyword>
<evidence type="ECO:0000256" key="5">
    <source>
        <dbReference type="ARBA" id="ARBA00022842"/>
    </source>
</evidence>
<evidence type="ECO:0000256" key="2">
    <source>
        <dbReference type="ARBA" id="ARBA00022723"/>
    </source>
</evidence>